<evidence type="ECO:0000313" key="2">
    <source>
        <dbReference type="EMBL" id="CAL1611449.1"/>
    </source>
</evidence>
<dbReference type="EMBL" id="OZ035829">
    <property type="protein sequence ID" value="CAL1611449.1"/>
    <property type="molecule type" value="Genomic_DNA"/>
</dbReference>
<dbReference type="Proteomes" id="UP001497482">
    <property type="component" value="Chromosome 7"/>
</dbReference>
<accession>A0AAV2ME66</accession>
<reference evidence="2 3" key="1">
    <citation type="submission" date="2024-04" db="EMBL/GenBank/DDBJ databases">
        <authorList>
            <person name="Waldvogel A.-M."/>
            <person name="Schoenle A."/>
        </authorList>
    </citation>
    <scope>NUCLEOTIDE SEQUENCE [LARGE SCALE GENOMIC DNA]</scope>
</reference>
<dbReference type="AlphaFoldDB" id="A0AAV2ME66"/>
<protein>
    <submittedName>
        <fullName evidence="2">Uncharacterized protein</fullName>
    </submittedName>
</protein>
<feature type="compositionally biased region" description="Polar residues" evidence="1">
    <location>
        <begin position="42"/>
        <end position="56"/>
    </location>
</feature>
<evidence type="ECO:0000313" key="3">
    <source>
        <dbReference type="Proteomes" id="UP001497482"/>
    </source>
</evidence>
<name>A0AAV2ME66_KNICA</name>
<organism evidence="2 3">
    <name type="scientific">Knipowitschia caucasica</name>
    <name type="common">Caucasian dwarf goby</name>
    <name type="synonym">Pomatoschistus caucasicus</name>
    <dbReference type="NCBI Taxonomy" id="637954"/>
    <lineage>
        <taxon>Eukaryota</taxon>
        <taxon>Metazoa</taxon>
        <taxon>Chordata</taxon>
        <taxon>Craniata</taxon>
        <taxon>Vertebrata</taxon>
        <taxon>Euteleostomi</taxon>
        <taxon>Actinopterygii</taxon>
        <taxon>Neopterygii</taxon>
        <taxon>Teleostei</taxon>
        <taxon>Neoteleostei</taxon>
        <taxon>Acanthomorphata</taxon>
        <taxon>Gobiaria</taxon>
        <taxon>Gobiiformes</taxon>
        <taxon>Gobioidei</taxon>
        <taxon>Gobiidae</taxon>
        <taxon>Gobiinae</taxon>
        <taxon>Knipowitschia</taxon>
    </lineage>
</organism>
<feature type="region of interest" description="Disordered" evidence="1">
    <location>
        <begin position="1"/>
        <end position="56"/>
    </location>
</feature>
<feature type="compositionally biased region" description="Basic and acidic residues" evidence="1">
    <location>
        <begin position="18"/>
        <end position="41"/>
    </location>
</feature>
<proteinExistence type="predicted"/>
<keyword evidence="3" id="KW-1185">Reference proteome</keyword>
<sequence length="91" mass="10315">MVLEKRLQPYVPSQWKDGPPKRLDLEPKKRPDLRPPLDQHGTRPQPSSGPTSSRTSALLWTHMELDSLSLDPLEFSVFVPRLGSTLTQQSL</sequence>
<evidence type="ECO:0000256" key="1">
    <source>
        <dbReference type="SAM" id="MobiDB-lite"/>
    </source>
</evidence>
<gene>
    <name evidence="2" type="ORF">KC01_LOCUS37863</name>
</gene>